<dbReference type="Proteomes" id="UP000639643">
    <property type="component" value="Unassembled WGS sequence"/>
</dbReference>
<evidence type="ECO:0000313" key="2">
    <source>
        <dbReference type="Proteomes" id="UP000639643"/>
    </source>
</evidence>
<name>A0A8H6IXU2_9PEZI</name>
<dbReference type="EMBL" id="WIGM01001265">
    <property type="protein sequence ID" value="KAF6802470.1"/>
    <property type="molecule type" value="Genomic_DNA"/>
</dbReference>
<sequence length="37" mass="3999">MLHHLEATTTSSGCFSRRAQMSTQMSTLKVASTATLL</sequence>
<feature type="non-terminal residue" evidence="1">
    <location>
        <position position="37"/>
    </location>
</feature>
<organism evidence="1 2">
    <name type="scientific">Colletotrichum musicola</name>
    <dbReference type="NCBI Taxonomy" id="2175873"/>
    <lineage>
        <taxon>Eukaryota</taxon>
        <taxon>Fungi</taxon>
        <taxon>Dikarya</taxon>
        <taxon>Ascomycota</taxon>
        <taxon>Pezizomycotina</taxon>
        <taxon>Sordariomycetes</taxon>
        <taxon>Hypocreomycetidae</taxon>
        <taxon>Glomerellales</taxon>
        <taxon>Glomerellaceae</taxon>
        <taxon>Colletotrichum</taxon>
        <taxon>Colletotrichum orchidearum species complex</taxon>
    </lineage>
</organism>
<reference evidence="1" key="1">
    <citation type="journal article" date="2020" name="Phytopathology">
        <title>Genome Sequence Resources of Colletotrichum truncatum, C. plurivorum, C. musicola, and C. sojae: Four Species Pathogenic to Soybean (Glycine max).</title>
        <authorList>
            <person name="Rogerio F."/>
            <person name="Boufleur T.R."/>
            <person name="Ciampi-Guillardi M."/>
            <person name="Sukno S.A."/>
            <person name="Thon M.R."/>
            <person name="Massola Junior N.S."/>
            <person name="Baroncelli R."/>
        </authorList>
    </citation>
    <scope>NUCLEOTIDE SEQUENCE</scope>
    <source>
        <strain evidence="1">LFN0074</strain>
    </source>
</reference>
<accession>A0A8H6IXU2</accession>
<comment type="caution">
    <text evidence="1">The sequence shown here is derived from an EMBL/GenBank/DDBJ whole genome shotgun (WGS) entry which is preliminary data.</text>
</comment>
<evidence type="ECO:0000313" key="1">
    <source>
        <dbReference type="EMBL" id="KAF6802470.1"/>
    </source>
</evidence>
<proteinExistence type="predicted"/>
<keyword evidence="2" id="KW-1185">Reference proteome</keyword>
<gene>
    <name evidence="1" type="ORF">CMUS01_15343</name>
</gene>
<dbReference type="AlphaFoldDB" id="A0A8H6IXU2"/>
<protein>
    <submittedName>
        <fullName evidence="1">Uncharacterized protein</fullName>
    </submittedName>
</protein>